<dbReference type="InterPro" id="IPR001173">
    <property type="entry name" value="Glyco_trans_2-like"/>
</dbReference>
<dbReference type="PANTHER" id="PTHR48090">
    <property type="entry name" value="UNDECAPRENYL-PHOSPHATE 4-DEOXY-4-FORMAMIDO-L-ARABINOSE TRANSFERASE-RELATED"/>
    <property type="match status" value="1"/>
</dbReference>
<evidence type="ECO:0000259" key="10">
    <source>
        <dbReference type="Pfam" id="PF00535"/>
    </source>
</evidence>
<evidence type="ECO:0000256" key="3">
    <source>
        <dbReference type="ARBA" id="ARBA00022676"/>
    </source>
</evidence>
<name>A0A1R0WY18_9BACL</name>
<evidence type="ECO:0000313" key="11">
    <source>
        <dbReference type="EMBL" id="OMD24072.1"/>
    </source>
</evidence>
<keyword evidence="6 9" id="KW-1133">Transmembrane helix</keyword>
<dbReference type="AlphaFoldDB" id="A0A1R0WY18"/>
<evidence type="ECO:0000256" key="5">
    <source>
        <dbReference type="ARBA" id="ARBA00022692"/>
    </source>
</evidence>
<dbReference type="InterPro" id="IPR029044">
    <property type="entry name" value="Nucleotide-diphossugar_trans"/>
</dbReference>
<dbReference type="Pfam" id="PF00535">
    <property type="entry name" value="Glycos_transf_2"/>
    <property type="match status" value="1"/>
</dbReference>
<protein>
    <submittedName>
        <fullName evidence="11">Glycosyltransferase</fullName>
    </submittedName>
</protein>
<evidence type="ECO:0000256" key="8">
    <source>
        <dbReference type="ARBA" id="ARBA00038152"/>
    </source>
</evidence>
<sequence length="308" mass="35063">MEIISICIPCYNEEKSLPIFYNEIIRIAKLMNEVEFEFVFVDDGSSDNTLDIIKDLANSDNRVRFISFSRNFGKEAALYAGIKYSKGDYVAVMDADMQDPPALLPNMLKSIKEEGYDCAATRRNSRNGEPVIRSFFARMFYRIVKKISKAEIIDGARDFRLMTRQMVNAVLSMGEYNRFSKGIFGWVGFKTKWFEFENIERVAGETKWSFWKLFIYSIEGIVAFSTVPLALSSLIGLFFCFASFVLILVIISKTLLWGDPVTGWPSLASIVFFVGGIQLFCTGIIGNYLANIYLETKGRPIYIVKQEG</sequence>
<dbReference type="Gene3D" id="3.90.550.10">
    <property type="entry name" value="Spore Coat Polysaccharide Biosynthesis Protein SpsA, Chain A"/>
    <property type="match status" value="1"/>
</dbReference>
<evidence type="ECO:0000256" key="7">
    <source>
        <dbReference type="ARBA" id="ARBA00023136"/>
    </source>
</evidence>
<keyword evidence="5 9" id="KW-0812">Transmembrane</keyword>
<dbReference type="RefSeq" id="WP_036678648.1">
    <property type="nucleotide sequence ID" value="NZ_MKQP01000055.1"/>
</dbReference>
<gene>
    <name evidence="11" type="ORF">BJP51_30150</name>
</gene>
<keyword evidence="3" id="KW-0328">Glycosyltransferase</keyword>
<feature type="transmembrane region" description="Helical" evidence="9">
    <location>
        <begin position="234"/>
        <end position="255"/>
    </location>
</feature>
<keyword evidence="4 11" id="KW-0808">Transferase</keyword>
<dbReference type="CDD" id="cd04187">
    <property type="entry name" value="DPM1_like_bac"/>
    <property type="match status" value="1"/>
</dbReference>
<comment type="similarity">
    <text evidence="8">Belongs to the glycosyltransferase 2 family. GtrB subfamily.</text>
</comment>
<feature type="domain" description="Glycosyltransferase 2-like" evidence="10">
    <location>
        <begin position="5"/>
        <end position="168"/>
    </location>
</feature>
<dbReference type="GO" id="GO:0005886">
    <property type="term" value="C:plasma membrane"/>
    <property type="evidence" value="ECO:0007669"/>
    <property type="project" value="UniProtKB-SubCell"/>
</dbReference>
<dbReference type="EMBL" id="MKQP01000055">
    <property type="protein sequence ID" value="OMD24072.1"/>
    <property type="molecule type" value="Genomic_DNA"/>
</dbReference>
<comment type="subcellular location">
    <subcellularLocation>
        <location evidence="1">Cell membrane</location>
        <topology evidence="1">Multi-pass membrane protein</topology>
    </subcellularLocation>
</comment>
<accession>A0A1R0WY18</accession>
<feature type="transmembrane region" description="Helical" evidence="9">
    <location>
        <begin position="267"/>
        <end position="290"/>
    </location>
</feature>
<dbReference type="GO" id="GO:0016757">
    <property type="term" value="F:glycosyltransferase activity"/>
    <property type="evidence" value="ECO:0007669"/>
    <property type="project" value="UniProtKB-KW"/>
</dbReference>
<keyword evidence="7 9" id="KW-0472">Membrane</keyword>
<dbReference type="PANTHER" id="PTHR48090:SF8">
    <property type="entry name" value="GLYCOSYLTRANSFERASE CSBB-RELATED"/>
    <property type="match status" value="1"/>
</dbReference>
<dbReference type="Proteomes" id="UP000187465">
    <property type="component" value="Unassembled WGS sequence"/>
</dbReference>
<organism evidence="11 12">
    <name type="scientific">Paenibacillus odorifer</name>
    <dbReference type="NCBI Taxonomy" id="189426"/>
    <lineage>
        <taxon>Bacteria</taxon>
        <taxon>Bacillati</taxon>
        <taxon>Bacillota</taxon>
        <taxon>Bacilli</taxon>
        <taxon>Bacillales</taxon>
        <taxon>Paenibacillaceae</taxon>
        <taxon>Paenibacillus</taxon>
    </lineage>
</organism>
<dbReference type="SUPFAM" id="SSF53448">
    <property type="entry name" value="Nucleotide-diphospho-sugar transferases"/>
    <property type="match status" value="1"/>
</dbReference>
<dbReference type="InterPro" id="IPR050256">
    <property type="entry name" value="Glycosyltransferase_2"/>
</dbReference>
<proteinExistence type="inferred from homology"/>
<keyword evidence="2" id="KW-1003">Cell membrane</keyword>
<dbReference type="FunFam" id="3.90.550.10:FF:000079">
    <property type="entry name" value="Probable glycosyl transferase"/>
    <property type="match status" value="1"/>
</dbReference>
<reference evidence="11 12" key="1">
    <citation type="submission" date="2016-10" db="EMBL/GenBank/DDBJ databases">
        <title>Paenibacillus species isolates.</title>
        <authorList>
            <person name="Beno S.M."/>
        </authorList>
    </citation>
    <scope>NUCLEOTIDE SEQUENCE [LARGE SCALE GENOMIC DNA]</scope>
    <source>
        <strain evidence="11 12">FSL H7-0604</strain>
    </source>
</reference>
<evidence type="ECO:0000256" key="9">
    <source>
        <dbReference type="SAM" id="Phobius"/>
    </source>
</evidence>
<evidence type="ECO:0000256" key="4">
    <source>
        <dbReference type="ARBA" id="ARBA00022679"/>
    </source>
</evidence>
<evidence type="ECO:0000256" key="1">
    <source>
        <dbReference type="ARBA" id="ARBA00004651"/>
    </source>
</evidence>
<comment type="caution">
    <text evidence="11">The sequence shown here is derived from an EMBL/GenBank/DDBJ whole genome shotgun (WGS) entry which is preliminary data.</text>
</comment>
<evidence type="ECO:0000256" key="6">
    <source>
        <dbReference type="ARBA" id="ARBA00022989"/>
    </source>
</evidence>
<evidence type="ECO:0000313" key="12">
    <source>
        <dbReference type="Proteomes" id="UP000187465"/>
    </source>
</evidence>
<evidence type="ECO:0000256" key="2">
    <source>
        <dbReference type="ARBA" id="ARBA00022475"/>
    </source>
</evidence>